<dbReference type="GO" id="GO:0006508">
    <property type="term" value="P:proteolysis"/>
    <property type="evidence" value="ECO:0007669"/>
    <property type="project" value="UniProtKB-KW"/>
</dbReference>
<dbReference type="Pfam" id="PF05193">
    <property type="entry name" value="Peptidase_M16_C"/>
    <property type="match status" value="1"/>
</dbReference>
<protein>
    <recommendedName>
        <fullName evidence="4">Protease 3</fullName>
        <ecNumber evidence="3">3.4.24.55</ecNumber>
    </recommendedName>
    <alternativeName>
        <fullName evidence="12">Pitrilysin</fullName>
    </alternativeName>
    <alternativeName>
        <fullName evidence="11">Protease III</fullName>
    </alternativeName>
    <alternativeName>
        <fullName evidence="10">Protease pi</fullName>
    </alternativeName>
</protein>
<feature type="domain" description="Peptidase M16 N-terminal" evidence="13">
    <location>
        <begin position="20"/>
        <end position="151"/>
    </location>
</feature>
<organism evidence="17 18">
    <name type="scientific">Marisediminitalea aggregata</name>
    <dbReference type="NCBI Taxonomy" id="634436"/>
    <lineage>
        <taxon>Bacteria</taxon>
        <taxon>Pseudomonadati</taxon>
        <taxon>Pseudomonadota</taxon>
        <taxon>Gammaproteobacteria</taxon>
        <taxon>Alteromonadales</taxon>
        <taxon>Alteromonadaceae</taxon>
        <taxon>Marisediminitalea</taxon>
    </lineage>
</organism>
<dbReference type="InterPro" id="IPR011249">
    <property type="entry name" value="Metalloenz_LuxS/M16"/>
</dbReference>
<evidence type="ECO:0000256" key="9">
    <source>
        <dbReference type="ARBA" id="ARBA00023049"/>
    </source>
</evidence>
<evidence type="ECO:0000313" key="17">
    <source>
        <dbReference type="EMBL" id="SHH23550.1"/>
    </source>
</evidence>
<evidence type="ECO:0000256" key="4">
    <source>
        <dbReference type="ARBA" id="ARBA00017565"/>
    </source>
</evidence>
<evidence type="ECO:0000256" key="2">
    <source>
        <dbReference type="ARBA" id="ARBA00007261"/>
    </source>
</evidence>
<dbReference type="EMBL" id="FQWD01000007">
    <property type="protein sequence ID" value="SHH23550.1"/>
    <property type="molecule type" value="Genomic_DNA"/>
</dbReference>
<evidence type="ECO:0000259" key="16">
    <source>
        <dbReference type="Pfam" id="PF22456"/>
    </source>
</evidence>
<dbReference type="SUPFAM" id="SSF63411">
    <property type="entry name" value="LuxS/MPP-like metallohydrolase"/>
    <property type="match status" value="4"/>
</dbReference>
<feature type="domain" description="Coenzyme PQQ synthesis protein F-like C-terminal lobe" evidence="16">
    <location>
        <begin position="740"/>
        <end position="838"/>
    </location>
</feature>
<evidence type="ECO:0000259" key="14">
    <source>
        <dbReference type="Pfam" id="PF05193"/>
    </source>
</evidence>
<keyword evidence="9" id="KW-0482">Metalloprotease</keyword>
<evidence type="ECO:0000256" key="5">
    <source>
        <dbReference type="ARBA" id="ARBA00022670"/>
    </source>
</evidence>
<dbReference type="PANTHER" id="PTHR43690">
    <property type="entry name" value="NARDILYSIN"/>
    <property type="match status" value="1"/>
</dbReference>
<evidence type="ECO:0000256" key="6">
    <source>
        <dbReference type="ARBA" id="ARBA00022723"/>
    </source>
</evidence>
<dbReference type="STRING" id="634436.SAMN05216361_4115"/>
<dbReference type="GO" id="GO:0004222">
    <property type="term" value="F:metalloendopeptidase activity"/>
    <property type="evidence" value="ECO:0007669"/>
    <property type="project" value="UniProtKB-EC"/>
</dbReference>
<dbReference type="Pfam" id="PF00675">
    <property type="entry name" value="Peptidase_M16"/>
    <property type="match status" value="1"/>
</dbReference>
<sequence length="915" mass="102960">MNITQDIDSTYSLRLENGLRVLIVHKQELTTCCVSASVKAGHFFDPSDCPGLAHLLEHMLFMGNVLLPEPNAINELMEQAGGNINAWTGTEFANYHFQVHAQALPRVLPAFAAMLGAPNFDIEQIQSEMKSIDAEFKFKRKDDLRRLYQIHKETANPAHPFAKFSVGNQQTFGQFTTEALQEKLAAFHASLYCASNMTLVIHSPFSVGQLMPWLTQAFEPMPAGEPAALSLPPLYTPEQLGVEIRITPLQAARRMIVTFALPALHLHINTRPLDFISHMLGDEGAGSLFAYLKAKGWITNLIAGSGIEGQGFKDFNINLQLTEAGLAHQADIVSAVFSMIELLKKSASEGWRLQEKAKLNQLARQYDDSHKPLQAMCDLAELHQYFSWQAISEACQREALTSEALIEALSHFIPENLRIKTIAQDLQTDRRCEYYDAAYAISALPAEQLASWQNPPEINAISLPPPNPYIGDSYSLCPLDNRFALPQAIREDKGASFWFCQDHKFRVPKGDVFISFDTPSLAQNIHQVAAKRLWLAGLNDYLQGQFYRAEIAGLHYRIYGHQAGFTLHTRGFSAQQGQLVQKLTRAIHEFEPDPQTFHHVQSMQCQSLQNTLLNKPINRLFSRLSVLIQRNTHAPVELLQAVEKTQFDDVRRVRERAFDYYHLEGLVHGNWTAQAAERIADSVLDISPGAKASPLPRAVAKLPVGRTMIHEVTCDHEDAAVVLYLQAPSNDIWNVAMCMVLEQMLAGSFFTSLRTEKQLGYLVGTGYVPHNQHPGIAFYIQSPTHGPQVLMSHISQFLQQQTREKDFYEGYWPSIQRNLLKQLQDVDLNQSMRSQRIWQGLGANDTQLHRNQQLANTVEAMTFDDIIRYATNMNLNQTFGELVLFSAGKFAPLQTAETDVISNIADFKSKVEFYL</sequence>
<dbReference type="GO" id="GO:0046872">
    <property type="term" value="F:metal ion binding"/>
    <property type="evidence" value="ECO:0007669"/>
    <property type="project" value="UniProtKB-KW"/>
</dbReference>
<keyword evidence="5" id="KW-0645">Protease</keyword>
<accession>A0A1M5RBS4</accession>
<dbReference type="InterPro" id="IPR011765">
    <property type="entry name" value="Pept_M16_N"/>
</dbReference>
<feature type="domain" description="Peptidase M16 C-terminal" evidence="14">
    <location>
        <begin position="182"/>
        <end position="346"/>
    </location>
</feature>
<dbReference type="Pfam" id="PF22456">
    <property type="entry name" value="PqqF-like_C_4"/>
    <property type="match status" value="1"/>
</dbReference>
<keyword evidence="18" id="KW-1185">Reference proteome</keyword>
<reference evidence="18" key="1">
    <citation type="submission" date="2016-11" db="EMBL/GenBank/DDBJ databases">
        <authorList>
            <person name="Varghese N."/>
            <person name="Submissions S."/>
        </authorList>
    </citation>
    <scope>NUCLEOTIDE SEQUENCE [LARGE SCALE GENOMIC DNA]</scope>
    <source>
        <strain evidence="18">CGMCC 1.8995</strain>
    </source>
</reference>
<feature type="domain" description="Peptidase M16 middle/third" evidence="15">
    <location>
        <begin position="366"/>
        <end position="641"/>
    </location>
</feature>
<evidence type="ECO:0000259" key="13">
    <source>
        <dbReference type="Pfam" id="PF00675"/>
    </source>
</evidence>
<evidence type="ECO:0000256" key="1">
    <source>
        <dbReference type="ARBA" id="ARBA00002184"/>
    </source>
</evidence>
<dbReference type="RefSeq" id="WP_073325053.1">
    <property type="nucleotide sequence ID" value="NZ_FQWD01000007.1"/>
</dbReference>
<evidence type="ECO:0000256" key="3">
    <source>
        <dbReference type="ARBA" id="ARBA00012449"/>
    </source>
</evidence>
<dbReference type="PANTHER" id="PTHR43690:SF18">
    <property type="entry name" value="INSULIN-DEGRADING ENZYME-RELATED"/>
    <property type="match status" value="1"/>
</dbReference>
<keyword evidence="8" id="KW-0862">Zinc</keyword>
<dbReference type="InterPro" id="IPR032632">
    <property type="entry name" value="Peptidase_M16_M"/>
</dbReference>
<evidence type="ECO:0000256" key="8">
    <source>
        <dbReference type="ARBA" id="ARBA00022833"/>
    </source>
</evidence>
<evidence type="ECO:0000256" key="12">
    <source>
        <dbReference type="ARBA" id="ARBA00033450"/>
    </source>
</evidence>
<evidence type="ECO:0000256" key="7">
    <source>
        <dbReference type="ARBA" id="ARBA00022801"/>
    </source>
</evidence>
<dbReference type="EC" id="3.4.24.55" evidence="3"/>
<name>A0A1M5RBS4_9ALTE</name>
<dbReference type="AlphaFoldDB" id="A0A1M5RBS4"/>
<dbReference type="InterPro" id="IPR050626">
    <property type="entry name" value="Peptidase_M16"/>
</dbReference>
<evidence type="ECO:0000256" key="11">
    <source>
        <dbReference type="ARBA" id="ARBA00031184"/>
    </source>
</evidence>
<keyword evidence="6" id="KW-0479">Metal-binding</keyword>
<comment type="similarity">
    <text evidence="2">Belongs to the peptidase M16 family.</text>
</comment>
<dbReference type="OrthoDB" id="9811314at2"/>
<dbReference type="Pfam" id="PF16187">
    <property type="entry name" value="Peptidase_M16_M"/>
    <property type="match status" value="1"/>
</dbReference>
<evidence type="ECO:0000313" key="18">
    <source>
        <dbReference type="Proteomes" id="UP000184520"/>
    </source>
</evidence>
<evidence type="ECO:0000256" key="10">
    <source>
        <dbReference type="ARBA" id="ARBA00029597"/>
    </source>
</evidence>
<evidence type="ECO:0000259" key="15">
    <source>
        <dbReference type="Pfam" id="PF16187"/>
    </source>
</evidence>
<dbReference type="InterPro" id="IPR054734">
    <property type="entry name" value="PqqF-like_C_4"/>
</dbReference>
<dbReference type="InterPro" id="IPR007863">
    <property type="entry name" value="Peptidase_M16_C"/>
</dbReference>
<dbReference type="Proteomes" id="UP000184520">
    <property type="component" value="Unassembled WGS sequence"/>
</dbReference>
<gene>
    <name evidence="17" type="ORF">SAMN05216361_4115</name>
</gene>
<comment type="function">
    <text evidence="1">Endopeptidase that degrades small peptides of less than 7 kDa, such as glucagon and insulin.</text>
</comment>
<dbReference type="Gene3D" id="3.30.830.10">
    <property type="entry name" value="Metalloenzyme, LuxS/M16 peptidase-like"/>
    <property type="match status" value="4"/>
</dbReference>
<keyword evidence="7" id="KW-0378">Hydrolase</keyword>
<proteinExistence type="inferred from homology"/>